<protein>
    <recommendedName>
        <fullName evidence="3">L-serine ammonia-lyase</fullName>
        <ecNumber evidence="3">4.3.1.17</ecNumber>
    </recommendedName>
</protein>
<evidence type="ECO:0000256" key="6">
    <source>
        <dbReference type="ARBA" id="ARBA00049406"/>
    </source>
</evidence>
<gene>
    <name evidence="8" type="ORF">SAMN02745216_00157</name>
</gene>
<dbReference type="STRING" id="1121393.SAMN02745216_00157"/>
<evidence type="ECO:0000256" key="4">
    <source>
        <dbReference type="ARBA" id="ARBA00022898"/>
    </source>
</evidence>
<evidence type="ECO:0000256" key="3">
    <source>
        <dbReference type="ARBA" id="ARBA00012093"/>
    </source>
</evidence>
<comment type="similarity">
    <text evidence="2">Belongs to the serine/threonine dehydratase family.</text>
</comment>
<keyword evidence="5 8" id="KW-0456">Lyase</keyword>
<dbReference type="GO" id="GO:0006565">
    <property type="term" value="P:L-serine catabolic process"/>
    <property type="evidence" value="ECO:0007669"/>
    <property type="project" value="TreeGrafter"/>
</dbReference>
<accession>A0A1M6C695</accession>
<evidence type="ECO:0000256" key="1">
    <source>
        <dbReference type="ARBA" id="ARBA00001933"/>
    </source>
</evidence>
<reference evidence="9" key="1">
    <citation type="submission" date="2016-11" db="EMBL/GenBank/DDBJ databases">
        <authorList>
            <person name="Varghese N."/>
            <person name="Submissions S."/>
        </authorList>
    </citation>
    <scope>NUCLEOTIDE SEQUENCE [LARGE SCALE GENOMIC DNA]</scope>
    <source>
        <strain evidence="9">DSM 16219</strain>
    </source>
</reference>
<proteinExistence type="inferred from homology"/>
<organism evidence="8 9">
    <name type="scientific">Desulfatibacillum alkenivorans DSM 16219</name>
    <dbReference type="NCBI Taxonomy" id="1121393"/>
    <lineage>
        <taxon>Bacteria</taxon>
        <taxon>Pseudomonadati</taxon>
        <taxon>Thermodesulfobacteriota</taxon>
        <taxon>Desulfobacteria</taxon>
        <taxon>Desulfobacterales</taxon>
        <taxon>Desulfatibacillaceae</taxon>
        <taxon>Desulfatibacillum</taxon>
    </lineage>
</organism>
<dbReference type="InterPro" id="IPR050147">
    <property type="entry name" value="Ser/Thr_Dehydratase"/>
</dbReference>
<dbReference type="GO" id="GO:0003941">
    <property type="term" value="F:L-serine ammonia-lyase activity"/>
    <property type="evidence" value="ECO:0007669"/>
    <property type="project" value="UniProtKB-EC"/>
</dbReference>
<dbReference type="EC" id="4.3.1.17" evidence="3"/>
<dbReference type="InterPro" id="IPR036052">
    <property type="entry name" value="TrpB-like_PALP_sf"/>
</dbReference>
<comment type="cofactor">
    <cofactor evidence="1">
        <name>pyridoxal 5'-phosphate</name>
        <dbReference type="ChEBI" id="CHEBI:597326"/>
    </cofactor>
</comment>
<dbReference type="GO" id="GO:0004794">
    <property type="term" value="F:threonine deaminase activity"/>
    <property type="evidence" value="ECO:0007669"/>
    <property type="project" value="TreeGrafter"/>
</dbReference>
<dbReference type="SUPFAM" id="SSF53686">
    <property type="entry name" value="Tryptophan synthase beta subunit-like PLP-dependent enzymes"/>
    <property type="match status" value="1"/>
</dbReference>
<comment type="catalytic activity">
    <reaction evidence="6">
        <text>L-serine = pyruvate + NH4(+)</text>
        <dbReference type="Rhea" id="RHEA:19169"/>
        <dbReference type="ChEBI" id="CHEBI:15361"/>
        <dbReference type="ChEBI" id="CHEBI:28938"/>
        <dbReference type="ChEBI" id="CHEBI:33384"/>
        <dbReference type="EC" id="4.3.1.17"/>
    </reaction>
</comment>
<evidence type="ECO:0000256" key="2">
    <source>
        <dbReference type="ARBA" id="ARBA00010869"/>
    </source>
</evidence>
<dbReference type="AlphaFoldDB" id="A0A1M6C695"/>
<dbReference type="PANTHER" id="PTHR48078:SF2">
    <property type="entry name" value="CATABOLIC L-SERINE_THREONINE DEHYDRATASE"/>
    <property type="match status" value="1"/>
</dbReference>
<feature type="domain" description="Tryptophan synthase beta chain-like PALP" evidence="7">
    <location>
        <begin position="6"/>
        <end position="291"/>
    </location>
</feature>
<dbReference type="Pfam" id="PF00291">
    <property type="entry name" value="PALP"/>
    <property type="match status" value="1"/>
</dbReference>
<dbReference type="InterPro" id="IPR001926">
    <property type="entry name" value="TrpB-like_PALP"/>
</dbReference>
<keyword evidence="4" id="KW-0663">Pyridoxal phosphate</keyword>
<dbReference type="PANTHER" id="PTHR48078">
    <property type="entry name" value="THREONINE DEHYDRATASE, MITOCHONDRIAL-RELATED"/>
    <property type="match status" value="1"/>
</dbReference>
<keyword evidence="9" id="KW-1185">Reference proteome</keyword>
<dbReference type="RefSeq" id="WP_073471922.1">
    <property type="nucleotide sequence ID" value="NZ_FQZU01000001.1"/>
</dbReference>
<dbReference type="GO" id="GO:0006567">
    <property type="term" value="P:L-threonine catabolic process"/>
    <property type="evidence" value="ECO:0007669"/>
    <property type="project" value="TreeGrafter"/>
</dbReference>
<dbReference type="Gene3D" id="3.40.50.1100">
    <property type="match status" value="2"/>
</dbReference>
<evidence type="ECO:0000259" key="7">
    <source>
        <dbReference type="Pfam" id="PF00291"/>
    </source>
</evidence>
<evidence type="ECO:0000313" key="8">
    <source>
        <dbReference type="EMBL" id="SHI56321.1"/>
    </source>
</evidence>
<dbReference type="GO" id="GO:0009097">
    <property type="term" value="P:isoleucine biosynthetic process"/>
    <property type="evidence" value="ECO:0007669"/>
    <property type="project" value="TreeGrafter"/>
</dbReference>
<sequence>MNPIHIHTPLLEHRLLGEAIGRKILLKMECLQPPGSFKIRGVGYLCQKAVERGVTHLISSSAGNAGYATAYAGRKLGVKVTVVAPESSSPRARELIQSEKAELIIHGKAWDDAHVRAQECLLDETCAYVPPFDHPDLWTGHSSLVDELAGQCGKPDAVVLSVGGGGLLCGVLEGMERHEWKDVPVIAAETKGADSFAQSVAQGSLVHLDAITSIAQSLGAKTASQAALDWTFRHEVRPIVVSDKDAVKACLAFAEDRKVLVEPACGASLAVVYDDLPPLQDAEKIVVIVCGGIGVTLNRMWAWKKEFGL</sequence>
<dbReference type="EMBL" id="FQZU01000001">
    <property type="protein sequence ID" value="SHI56321.1"/>
    <property type="molecule type" value="Genomic_DNA"/>
</dbReference>
<dbReference type="OrthoDB" id="9811476at2"/>
<name>A0A1M6C695_9BACT</name>
<dbReference type="Proteomes" id="UP000183994">
    <property type="component" value="Unassembled WGS sequence"/>
</dbReference>
<evidence type="ECO:0000256" key="5">
    <source>
        <dbReference type="ARBA" id="ARBA00023239"/>
    </source>
</evidence>
<evidence type="ECO:0000313" key="9">
    <source>
        <dbReference type="Proteomes" id="UP000183994"/>
    </source>
</evidence>